<dbReference type="AlphaFoldDB" id="V9WFC7"/>
<dbReference type="RefSeq" id="WP_024095544.1">
    <property type="nucleotide sequence ID" value="NC_023147.1"/>
</dbReference>
<accession>V9WFC7</accession>
<geneLocation type="plasmid" evidence="2 3">
    <name>pPLA2_10</name>
</geneLocation>
<keyword evidence="1" id="KW-1133">Transmembrane helix</keyword>
<dbReference type="Proteomes" id="UP000029431">
    <property type="component" value="Plasmid pPLA2_10"/>
</dbReference>
<sequence>MEIPQSDRMPPIPKSAEISDLFANFAVNWGTLMPVLVLLFGILFGSFVAYRIKKNME</sequence>
<dbReference type="KEGG" id="plv:ERIC2_10p00080"/>
<reference evidence="2 3" key="1">
    <citation type="journal article" date="2014" name="PLoS ONE">
        <title>How to Kill the Honey Bee Larva: Genomic Potential and Virulence Mechanisms of Paenibacillus larvae.</title>
        <authorList>
            <person name="Djukic M."/>
            <person name="Brzuszkiewicz E."/>
            <person name="Funfhaus A."/>
            <person name="Voss J."/>
            <person name="Gollnow K."/>
            <person name="Poppinga L."/>
            <person name="Liesegang H."/>
            <person name="Garcia-Gonzalez E."/>
            <person name="Genersch E."/>
            <person name="Daniel R."/>
        </authorList>
    </citation>
    <scope>NUCLEOTIDE SEQUENCE [LARGE SCALE GENOMIC DNA]</scope>
    <source>
        <strain evidence="2 3">DSM 25430</strain>
        <plasmid evidence="3">Plasmid pPLA2_10</plasmid>
    </source>
</reference>
<protein>
    <submittedName>
        <fullName evidence="2">Uncharacterized protein</fullName>
    </submittedName>
</protein>
<dbReference type="HOGENOM" id="CLU_3114252_0_0_9"/>
<keyword evidence="2" id="KW-0614">Plasmid</keyword>
<proteinExistence type="predicted"/>
<evidence type="ECO:0000256" key="1">
    <source>
        <dbReference type="SAM" id="Phobius"/>
    </source>
</evidence>
<evidence type="ECO:0000313" key="3">
    <source>
        <dbReference type="Proteomes" id="UP000029431"/>
    </source>
</evidence>
<feature type="transmembrane region" description="Helical" evidence="1">
    <location>
        <begin position="29"/>
        <end position="50"/>
    </location>
</feature>
<keyword evidence="1" id="KW-0472">Membrane</keyword>
<dbReference type="EMBL" id="CP003356">
    <property type="protein sequence ID" value="AHD07792.1"/>
    <property type="molecule type" value="Genomic_DNA"/>
</dbReference>
<name>V9WFC7_9BACL</name>
<organism evidence="2 3">
    <name type="scientific">Paenibacillus larvae subsp. larvae DSM 25430</name>
    <dbReference type="NCBI Taxonomy" id="697284"/>
    <lineage>
        <taxon>Bacteria</taxon>
        <taxon>Bacillati</taxon>
        <taxon>Bacillota</taxon>
        <taxon>Bacilli</taxon>
        <taxon>Bacillales</taxon>
        <taxon>Paenibacillaceae</taxon>
        <taxon>Paenibacillus</taxon>
    </lineage>
</organism>
<keyword evidence="3" id="KW-1185">Reference proteome</keyword>
<keyword evidence="1" id="KW-0812">Transmembrane</keyword>
<evidence type="ECO:0000313" key="2">
    <source>
        <dbReference type="EMBL" id="AHD07792.1"/>
    </source>
</evidence>
<gene>
    <name evidence="2" type="ORF">ERIC2_10p00080</name>
</gene>